<dbReference type="AlphaFoldDB" id="A0A1B2J6J6"/>
<dbReference type="EMBL" id="CP014584">
    <property type="protein sequence ID" value="ANZ73597.1"/>
    <property type="molecule type" value="Genomic_DNA"/>
</dbReference>
<dbReference type="PROSITE" id="PS01159">
    <property type="entry name" value="WW_DOMAIN_1"/>
    <property type="match status" value="1"/>
</dbReference>
<feature type="compositionally biased region" description="Polar residues" evidence="1">
    <location>
        <begin position="1"/>
        <end position="25"/>
    </location>
</feature>
<dbReference type="InterPro" id="IPR036020">
    <property type="entry name" value="WW_dom_sf"/>
</dbReference>
<reference evidence="3 4" key="1">
    <citation type="submission" date="2016-02" db="EMBL/GenBank/DDBJ databases">
        <title>Comparative genomic and transcriptomic foundation for Pichia pastoris.</title>
        <authorList>
            <person name="Love K.R."/>
            <person name="Shah K.A."/>
            <person name="Whittaker C.A."/>
            <person name="Wu J."/>
            <person name="Bartlett M.C."/>
            <person name="Ma D."/>
            <person name="Leeson R.L."/>
            <person name="Priest M."/>
            <person name="Young S.K."/>
            <person name="Love J.C."/>
        </authorList>
    </citation>
    <scope>NUCLEOTIDE SEQUENCE [LARGE SCALE GENOMIC DNA]</scope>
    <source>
        <strain evidence="3 4">ATCC 28485</strain>
    </source>
</reference>
<dbReference type="GO" id="GO:0071004">
    <property type="term" value="C:U2-type prespliceosome"/>
    <property type="evidence" value="ECO:0007669"/>
    <property type="project" value="TreeGrafter"/>
</dbReference>
<dbReference type="SUPFAM" id="SSF51045">
    <property type="entry name" value="WW domain"/>
    <property type="match status" value="2"/>
</dbReference>
<gene>
    <name evidence="3" type="primary">PRP40</name>
    <name evidence="3" type="ORF">ATY40_BA7500881</name>
</gene>
<feature type="domain" description="WW" evidence="2">
    <location>
        <begin position="43"/>
        <end position="76"/>
    </location>
</feature>
<keyword evidence="4" id="KW-1185">Reference proteome</keyword>
<name>A0A1B2J6J6_PICPA</name>
<dbReference type="InterPro" id="IPR002713">
    <property type="entry name" value="FF_domain"/>
</dbReference>
<dbReference type="PANTHER" id="PTHR11864:SF0">
    <property type="entry name" value="PRP40 PRE-MRNA PROCESSING FACTOR 40 HOMOLOG A (YEAST)"/>
    <property type="match status" value="1"/>
</dbReference>
<protein>
    <submittedName>
        <fullName evidence="3">BA75_00881T0</fullName>
    </submittedName>
</protein>
<dbReference type="SUPFAM" id="SSF81698">
    <property type="entry name" value="FF domain"/>
    <property type="match status" value="2"/>
</dbReference>
<dbReference type="InterPro" id="IPR036517">
    <property type="entry name" value="FF_domain_sf"/>
</dbReference>
<evidence type="ECO:0000313" key="4">
    <source>
        <dbReference type="Proteomes" id="UP000094565"/>
    </source>
</evidence>
<feature type="region of interest" description="Disordered" evidence="1">
    <location>
        <begin position="1"/>
        <end position="61"/>
    </location>
</feature>
<dbReference type="PANTHER" id="PTHR11864">
    <property type="entry name" value="PRE-MRNA-PROCESSING PROTEIN PRP40"/>
    <property type="match status" value="1"/>
</dbReference>
<dbReference type="SMART" id="SM00441">
    <property type="entry name" value="FF"/>
    <property type="match status" value="2"/>
</dbReference>
<sequence length="464" mass="54797">MKWQSATDQDGNTYYYNPDTGETSWENPEATAENAEESSKGETDDESEWKEYTTDDGKSYYYNEKTGQSVWEDPRKQEPELDVKTGGEGEIKFKDINLSDYVVQSTLMGDETQTRSPEQRETDFIDMLNERSIDPKLPFTKAISLIIKDSRYWNVEDSLKRNDLYQSYQVSKQQEVFKEQQDAEQSFKNTFLKVLSNYPEIKYYTRWKTCSRLIIDEPIYSLGSEKLKRKLFEEYTSSLREEHEKKTNELKSNELQDLKTYLKSSLTIETKWKDISSQLMEKFPHLSSMEQLGCYEREMDLYVKELDQAIKLNQKLNYRKDRQARDSFKKAISLKLKEVQNANLTYYDYIQKIKDLPEFKEILGRNGSSPIDIFWDLLDSENYGLQQILIQLLIKPEMENISDLESFKRKLVDLNYQVSDKNSDILFGMFQVEKEKELQSKKRKITPEVSRPKKKINTFGYGSF</sequence>
<proteinExistence type="predicted"/>
<evidence type="ECO:0000259" key="2">
    <source>
        <dbReference type="PROSITE" id="PS50020"/>
    </source>
</evidence>
<dbReference type="GO" id="GO:0045292">
    <property type="term" value="P:mRNA cis splicing, via spliceosome"/>
    <property type="evidence" value="ECO:0007669"/>
    <property type="project" value="InterPro"/>
</dbReference>
<dbReference type="InterPro" id="IPR001202">
    <property type="entry name" value="WW_dom"/>
</dbReference>
<evidence type="ECO:0000313" key="3">
    <source>
        <dbReference type="EMBL" id="ANZ73597.1"/>
    </source>
</evidence>
<dbReference type="SMART" id="SM00456">
    <property type="entry name" value="WW"/>
    <property type="match status" value="2"/>
</dbReference>
<accession>A0A1B2J6J6</accession>
<dbReference type="GO" id="GO:0003723">
    <property type="term" value="F:RNA binding"/>
    <property type="evidence" value="ECO:0007669"/>
    <property type="project" value="TreeGrafter"/>
</dbReference>
<dbReference type="GO" id="GO:0005685">
    <property type="term" value="C:U1 snRNP"/>
    <property type="evidence" value="ECO:0007669"/>
    <property type="project" value="TreeGrafter"/>
</dbReference>
<dbReference type="Pfam" id="PF01846">
    <property type="entry name" value="FF"/>
    <property type="match status" value="2"/>
</dbReference>
<dbReference type="CDD" id="cd00201">
    <property type="entry name" value="WW"/>
    <property type="match status" value="2"/>
</dbReference>
<dbReference type="Gene3D" id="1.10.10.440">
    <property type="entry name" value="FF domain"/>
    <property type="match status" value="2"/>
</dbReference>
<evidence type="ECO:0000256" key="1">
    <source>
        <dbReference type="SAM" id="MobiDB-lite"/>
    </source>
</evidence>
<dbReference type="Proteomes" id="UP000094565">
    <property type="component" value="Chromosome 1"/>
</dbReference>
<dbReference type="PROSITE" id="PS50020">
    <property type="entry name" value="WW_DOMAIN_2"/>
    <property type="match status" value="2"/>
</dbReference>
<dbReference type="InterPro" id="IPR039726">
    <property type="entry name" value="Prp40-like"/>
</dbReference>
<dbReference type="Gene3D" id="2.20.70.10">
    <property type="match status" value="2"/>
</dbReference>
<dbReference type="Pfam" id="PF00397">
    <property type="entry name" value="WW"/>
    <property type="match status" value="2"/>
</dbReference>
<feature type="compositionally biased region" description="Basic and acidic residues" evidence="1">
    <location>
        <begin position="49"/>
        <end position="58"/>
    </location>
</feature>
<feature type="domain" description="WW" evidence="2">
    <location>
        <begin position="1"/>
        <end position="30"/>
    </location>
</feature>
<dbReference type="OrthoDB" id="187617at2759"/>
<organism evidence="3 4">
    <name type="scientific">Komagataella pastoris</name>
    <name type="common">Yeast</name>
    <name type="synonym">Pichia pastoris</name>
    <dbReference type="NCBI Taxonomy" id="4922"/>
    <lineage>
        <taxon>Eukaryota</taxon>
        <taxon>Fungi</taxon>
        <taxon>Dikarya</taxon>
        <taxon>Ascomycota</taxon>
        <taxon>Saccharomycotina</taxon>
        <taxon>Pichiomycetes</taxon>
        <taxon>Pichiales</taxon>
        <taxon>Pichiaceae</taxon>
        <taxon>Komagataella</taxon>
    </lineage>
</organism>